<accession>A0ABT9HLK9</accession>
<dbReference type="InterPro" id="IPR050469">
    <property type="entry name" value="Diguanylate_Cyclase"/>
</dbReference>
<feature type="transmembrane region" description="Helical" evidence="3">
    <location>
        <begin position="103"/>
        <end position="125"/>
    </location>
</feature>
<organism evidence="5 6">
    <name type="scientific">Qipengyuania profundimaris</name>
    <dbReference type="NCBI Taxonomy" id="3067652"/>
    <lineage>
        <taxon>Bacteria</taxon>
        <taxon>Pseudomonadati</taxon>
        <taxon>Pseudomonadota</taxon>
        <taxon>Alphaproteobacteria</taxon>
        <taxon>Sphingomonadales</taxon>
        <taxon>Erythrobacteraceae</taxon>
        <taxon>Qipengyuania</taxon>
    </lineage>
</organism>
<evidence type="ECO:0000313" key="5">
    <source>
        <dbReference type="EMBL" id="MDP4574032.1"/>
    </source>
</evidence>
<evidence type="ECO:0000256" key="2">
    <source>
        <dbReference type="ARBA" id="ARBA00034247"/>
    </source>
</evidence>
<dbReference type="PANTHER" id="PTHR45138">
    <property type="entry name" value="REGULATORY COMPONENTS OF SENSORY TRANSDUCTION SYSTEM"/>
    <property type="match status" value="1"/>
</dbReference>
<keyword evidence="3" id="KW-0472">Membrane</keyword>
<dbReference type="EMBL" id="JAVAIM010000001">
    <property type="protein sequence ID" value="MDP4574032.1"/>
    <property type="molecule type" value="Genomic_DNA"/>
</dbReference>
<dbReference type="GO" id="GO:0052621">
    <property type="term" value="F:diguanylate cyclase activity"/>
    <property type="evidence" value="ECO:0007669"/>
    <property type="project" value="UniProtKB-EC"/>
</dbReference>
<dbReference type="Gene3D" id="3.30.70.270">
    <property type="match status" value="1"/>
</dbReference>
<dbReference type="EC" id="2.7.7.65" evidence="1"/>
<feature type="transmembrane region" description="Helical" evidence="3">
    <location>
        <begin position="157"/>
        <end position="175"/>
    </location>
</feature>
<keyword evidence="6" id="KW-1185">Reference proteome</keyword>
<dbReference type="PANTHER" id="PTHR45138:SF9">
    <property type="entry name" value="DIGUANYLATE CYCLASE DGCM-RELATED"/>
    <property type="match status" value="1"/>
</dbReference>
<protein>
    <recommendedName>
        <fullName evidence="1">diguanylate cyclase</fullName>
        <ecNumber evidence="1">2.7.7.65</ecNumber>
    </recommendedName>
</protein>
<dbReference type="RefSeq" id="WP_305931484.1">
    <property type="nucleotide sequence ID" value="NZ_JAVAIM010000001.1"/>
</dbReference>
<dbReference type="Pfam" id="PF00990">
    <property type="entry name" value="GGDEF"/>
    <property type="match status" value="1"/>
</dbReference>
<sequence>MGEKSVLDPALRPMVTTALAQPVMLGEWPQPLRRQWYADRKAQMLVELAFVLKLGFGLAIMAFITDWLVVRDLAWTALAIRVGTIGPITAIGLWAARSGRVALANIATTIALSIFGAVAMWVAAHGTPADIARYSMAIVVTMLAALFVLPMSIAHKLRVALVFFLASTLAAFFPEPIPPELLIHHFAAGAIAGIGGLLLAMRNWHMESRSFLLSLQLRFDREDLEQSNALLRELSESDPLTGLSNRRSLERVFEDEYIDRSAGATALLMVDVDHFKRFNDRFGHQIGDSCLVEVARELERCIEHHGGHIARFGGEEFIAILHEQGGRDAEAIAEEMREAVASLTIETGQRKPCAVNISIGMARGRGGQSMGQLIARADEALYRAKQNGRNRVEVAYAAMDELVG</sequence>
<dbReference type="SUPFAM" id="SSF55073">
    <property type="entry name" value="Nucleotide cyclase"/>
    <property type="match status" value="1"/>
</dbReference>
<dbReference type="InterPro" id="IPR043128">
    <property type="entry name" value="Rev_trsase/Diguanyl_cyclase"/>
</dbReference>
<dbReference type="Proteomes" id="UP001240639">
    <property type="component" value="Unassembled WGS sequence"/>
</dbReference>
<evidence type="ECO:0000256" key="1">
    <source>
        <dbReference type="ARBA" id="ARBA00012528"/>
    </source>
</evidence>
<feature type="transmembrane region" description="Helical" evidence="3">
    <location>
        <begin position="181"/>
        <end position="201"/>
    </location>
</feature>
<dbReference type="PROSITE" id="PS50887">
    <property type="entry name" value="GGDEF"/>
    <property type="match status" value="1"/>
</dbReference>
<feature type="transmembrane region" description="Helical" evidence="3">
    <location>
        <begin position="75"/>
        <end position="96"/>
    </location>
</feature>
<proteinExistence type="predicted"/>
<evidence type="ECO:0000259" key="4">
    <source>
        <dbReference type="PROSITE" id="PS50887"/>
    </source>
</evidence>
<dbReference type="SMART" id="SM00267">
    <property type="entry name" value="GGDEF"/>
    <property type="match status" value="1"/>
</dbReference>
<keyword evidence="5" id="KW-0548">Nucleotidyltransferase</keyword>
<keyword evidence="3" id="KW-0812">Transmembrane</keyword>
<reference evidence="5 6" key="1">
    <citation type="submission" date="2023-08" db="EMBL/GenBank/DDBJ databases">
        <title>genomic of G39.</title>
        <authorList>
            <person name="Wang Y."/>
        </authorList>
    </citation>
    <scope>NUCLEOTIDE SEQUENCE [LARGE SCALE GENOMIC DNA]</scope>
    <source>
        <strain evidence="5 6">G39</strain>
    </source>
</reference>
<evidence type="ECO:0000313" key="6">
    <source>
        <dbReference type="Proteomes" id="UP001240639"/>
    </source>
</evidence>
<evidence type="ECO:0000256" key="3">
    <source>
        <dbReference type="SAM" id="Phobius"/>
    </source>
</evidence>
<feature type="domain" description="GGDEF" evidence="4">
    <location>
        <begin position="263"/>
        <end position="397"/>
    </location>
</feature>
<feature type="transmembrane region" description="Helical" evidence="3">
    <location>
        <begin position="44"/>
        <end position="69"/>
    </location>
</feature>
<dbReference type="InterPro" id="IPR000160">
    <property type="entry name" value="GGDEF_dom"/>
</dbReference>
<dbReference type="NCBIfam" id="TIGR00254">
    <property type="entry name" value="GGDEF"/>
    <property type="match status" value="1"/>
</dbReference>
<keyword evidence="3" id="KW-1133">Transmembrane helix</keyword>
<comment type="catalytic activity">
    <reaction evidence="2">
        <text>2 GTP = 3',3'-c-di-GMP + 2 diphosphate</text>
        <dbReference type="Rhea" id="RHEA:24898"/>
        <dbReference type="ChEBI" id="CHEBI:33019"/>
        <dbReference type="ChEBI" id="CHEBI:37565"/>
        <dbReference type="ChEBI" id="CHEBI:58805"/>
        <dbReference type="EC" id="2.7.7.65"/>
    </reaction>
</comment>
<keyword evidence="5" id="KW-0808">Transferase</keyword>
<comment type="caution">
    <text evidence="5">The sequence shown here is derived from an EMBL/GenBank/DDBJ whole genome shotgun (WGS) entry which is preliminary data.</text>
</comment>
<dbReference type="InterPro" id="IPR029787">
    <property type="entry name" value="Nucleotide_cyclase"/>
</dbReference>
<feature type="transmembrane region" description="Helical" evidence="3">
    <location>
        <begin position="131"/>
        <end position="150"/>
    </location>
</feature>
<name>A0ABT9HLK9_9SPHN</name>
<dbReference type="CDD" id="cd01949">
    <property type="entry name" value="GGDEF"/>
    <property type="match status" value="1"/>
</dbReference>
<gene>
    <name evidence="5" type="ORF">Q9K02_02610</name>
</gene>